<dbReference type="EMBL" id="BKCJ011226640">
    <property type="protein sequence ID" value="GFD06693.1"/>
    <property type="molecule type" value="Genomic_DNA"/>
</dbReference>
<gene>
    <name evidence="2" type="ORF">Tci_878662</name>
</gene>
<feature type="compositionally biased region" description="Low complexity" evidence="1">
    <location>
        <begin position="77"/>
        <end position="95"/>
    </location>
</feature>
<comment type="caution">
    <text evidence="2">The sequence shown here is derived from an EMBL/GenBank/DDBJ whole genome shotgun (WGS) entry which is preliminary data.</text>
</comment>
<sequence length="111" mass="11583">DRVISPSLQTISLVDHTIQDELNVNSGNRKKRVAFVSGSPPVKKARIKGIVISDSRPSTAGKSPTALQRLIRQGEQAAAGSGSAAAATEDATSSSVTPTPERALEDAPYDN</sequence>
<feature type="region of interest" description="Disordered" evidence="1">
    <location>
        <begin position="74"/>
        <end position="111"/>
    </location>
</feature>
<name>A0A699TB10_TANCI</name>
<accession>A0A699TB10</accession>
<feature type="non-terminal residue" evidence="2">
    <location>
        <position position="1"/>
    </location>
</feature>
<proteinExistence type="predicted"/>
<evidence type="ECO:0000256" key="1">
    <source>
        <dbReference type="SAM" id="MobiDB-lite"/>
    </source>
</evidence>
<organism evidence="2">
    <name type="scientific">Tanacetum cinerariifolium</name>
    <name type="common">Dalmatian daisy</name>
    <name type="synonym">Chrysanthemum cinerariifolium</name>
    <dbReference type="NCBI Taxonomy" id="118510"/>
    <lineage>
        <taxon>Eukaryota</taxon>
        <taxon>Viridiplantae</taxon>
        <taxon>Streptophyta</taxon>
        <taxon>Embryophyta</taxon>
        <taxon>Tracheophyta</taxon>
        <taxon>Spermatophyta</taxon>
        <taxon>Magnoliopsida</taxon>
        <taxon>eudicotyledons</taxon>
        <taxon>Gunneridae</taxon>
        <taxon>Pentapetalae</taxon>
        <taxon>asterids</taxon>
        <taxon>campanulids</taxon>
        <taxon>Asterales</taxon>
        <taxon>Asteraceae</taxon>
        <taxon>Asteroideae</taxon>
        <taxon>Anthemideae</taxon>
        <taxon>Anthemidinae</taxon>
        <taxon>Tanacetum</taxon>
    </lineage>
</organism>
<protein>
    <submittedName>
        <fullName evidence="2">Uncharacterized protein</fullName>
    </submittedName>
</protein>
<feature type="non-terminal residue" evidence="2">
    <location>
        <position position="111"/>
    </location>
</feature>
<dbReference type="AlphaFoldDB" id="A0A699TB10"/>
<reference evidence="2" key="1">
    <citation type="journal article" date="2019" name="Sci. Rep.">
        <title>Draft genome of Tanacetum cinerariifolium, the natural source of mosquito coil.</title>
        <authorList>
            <person name="Yamashiro T."/>
            <person name="Shiraishi A."/>
            <person name="Satake H."/>
            <person name="Nakayama K."/>
        </authorList>
    </citation>
    <scope>NUCLEOTIDE SEQUENCE</scope>
</reference>
<evidence type="ECO:0000313" key="2">
    <source>
        <dbReference type="EMBL" id="GFD06693.1"/>
    </source>
</evidence>